<reference evidence="1" key="1">
    <citation type="submission" date="2014-11" db="EMBL/GenBank/DDBJ databases">
        <authorList>
            <person name="Amaro Gonzalez C."/>
        </authorList>
    </citation>
    <scope>NUCLEOTIDE SEQUENCE</scope>
</reference>
<evidence type="ECO:0000313" key="1">
    <source>
        <dbReference type="EMBL" id="JAH93601.1"/>
    </source>
</evidence>
<accession>A0A0E9WTI8</accession>
<sequence>MDVKTSITTVPFPLITLLIVNCLKKINGISPLCVCFASLAHSVHLNLNRKRFKCENFQMYNNKILLNDDPINLQSKMLIHPHKVMKLGMCIDSRIKTPTLKA</sequence>
<proteinExistence type="predicted"/>
<dbReference type="EMBL" id="GBXM01014976">
    <property type="protein sequence ID" value="JAH93601.1"/>
    <property type="molecule type" value="Transcribed_RNA"/>
</dbReference>
<dbReference type="AlphaFoldDB" id="A0A0E9WTI8"/>
<protein>
    <submittedName>
        <fullName evidence="1">Uncharacterized protein</fullName>
    </submittedName>
</protein>
<reference evidence="1" key="2">
    <citation type="journal article" date="2015" name="Fish Shellfish Immunol.">
        <title>Early steps in the European eel (Anguilla anguilla)-Vibrio vulnificus interaction in the gills: Role of the RtxA13 toxin.</title>
        <authorList>
            <person name="Callol A."/>
            <person name="Pajuelo D."/>
            <person name="Ebbesson L."/>
            <person name="Teles M."/>
            <person name="MacKenzie S."/>
            <person name="Amaro C."/>
        </authorList>
    </citation>
    <scope>NUCLEOTIDE SEQUENCE</scope>
</reference>
<name>A0A0E9WTI8_ANGAN</name>
<organism evidence="1">
    <name type="scientific">Anguilla anguilla</name>
    <name type="common">European freshwater eel</name>
    <name type="synonym">Muraena anguilla</name>
    <dbReference type="NCBI Taxonomy" id="7936"/>
    <lineage>
        <taxon>Eukaryota</taxon>
        <taxon>Metazoa</taxon>
        <taxon>Chordata</taxon>
        <taxon>Craniata</taxon>
        <taxon>Vertebrata</taxon>
        <taxon>Euteleostomi</taxon>
        <taxon>Actinopterygii</taxon>
        <taxon>Neopterygii</taxon>
        <taxon>Teleostei</taxon>
        <taxon>Anguilliformes</taxon>
        <taxon>Anguillidae</taxon>
        <taxon>Anguilla</taxon>
    </lineage>
</organism>